<evidence type="ECO:0000313" key="2">
    <source>
        <dbReference type="Proteomes" id="UP000695022"/>
    </source>
</evidence>
<dbReference type="InterPro" id="IPR013762">
    <property type="entry name" value="Integrase-like_cat_sf"/>
</dbReference>
<dbReference type="Proteomes" id="UP000695022">
    <property type="component" value="Unplaced"/>
</dbReference>
<dbReference type="PANTHER" id="PTHR34605">
    <property type="entry name" value="PHAGE_INTEGRASE DOMAIN-CONTAINING PROTEIN"/>
    <property type="match status" value="1"/>
</dbReference>
<reference evidence="3" key="1">
    <citation type="submission" date="2025-08" db="UniProtKB">
        <authorList>
            <consortium name="RefSeq"/>
        </authorList>
    </citation>
    <scope>IDENTIFICATION</scope>
</reference>
<dbReference type="GeneID" id="106808433"/>
<sequence length="97" mass="11283">MLALRYQCRHPRTVSSIYQVKLFQAMFLLAFHGFLRIGEIAVDGRSPDNFYFGFDTARYKSHSFRIGAASESARQGYSDNQIRQMGRWKSDQELIIL</sequence>
<dbReference type="InterPro" id="IPR011010">
    <property type="entry name" value="DNA_brk_join_enz"/>
</dbReference>
<organism evidence="2 3">
    <name type="scientific">Priapulus caudatus</name>
    <name type="common">Priapulid worm</name>
    <dbReference type="NCBI Taxonomy" id="37621"/>
    <lineage>
        <taxon>Eukaryota</taxon>
        <taxon>Metazoa</taxon>
        <taxon>Ecdysozoa</taxon>
        <taxon>Scalidophora</taxon>
        <taxon>Priapulida</taxon>
        <taxon>Priapulimorpha</taxon>
        <taxon>Priapulimorphida</taxon>
        <taxon>Priapulidae</taxon>
        <taxon>Priapulus</taxon>
    </lineage>
</organism>
<evidence type="ECO:0000313" key="3">
    <source>
        <dbReference type="RefSeq" id="XP_014666645.1"/>
    </source>
</evidence>
<dbReference type="RefSeq" id="XP_014666645.1">
    <property type="nucleotide sequence ID" value="XM_014811159.1"/>
</dbReference>
<dbReference type="PANTHER" id="PTHR34605:SF3">
    <property type="entry name" value="P CELL-TYPE AGGLUTINATION PROTEIN MAP4-LIKE-RELATED"/>
    <property type="match status" value="1"/>
</dbReference>
<protein>
    <submittedName>
        <fullName evidence="3">Uncharacterized protein LOC106808433</fullName>
    </submittedName>
</protein>
<dbReference type="SUPFAM" id="SSF56349">
    <property type="entry name" value="DNA breaking-rejoining enzymes"/>
    <property type="match status" value="1"/>
</dbReference>
<name>A0ABM1E374_PRICU</name>
<gene>
    <name evidence="3" type="primary">LOC106808433</name>
</gene>
<evidence type="ECO:0000256" key="1">
    <source>
        <dbReference type="ARBA" id="ARBA00023172"/>
    </source>
</evidence>
<keyword evidence="2" id="KW-1185">Reference proteome</keyword>
<accession>A0ABM1E374</accession>
<dbReference type="Gene3D" id="1.10.443.10">
    <property type="entry name" value="Intergrase catalytic core"/>
    <property type="match status" value="1"/>
</dbReference>
<proteinExistence type="predicted"/>
<dbReference type="InterPro" id="IPR052925">
    <property type="entry name" value="Phage_Integrase-like_Recomb"/>
</dbReference>
<keyword evidence="1" id="KW-0233">DNA recombination</keyword>